<feature type="compositionally biased region" description="Acidic residues" evidence="1">
    <location>
        <begin position="92"/>
        <end position="109"/>
    </location>
</feature>
<dbReference type="AlphaFoldDB" id="A0A8J5JDP9"/>
<organism evidence="2 3">
    <name type="scientific">Homarus americanus</name>
    <name type="common">American lobster</name>
    <dbReference type="NCBI Taxonomy" id="6706"/>
    <lineage>
        <taxon>Eukaryota</taxon>
        <taxon>Metazoa</taxon>
        <taxon>Ecdysozoa</taxon>
        <taxon>Arthropoda</taxon>
        <taxon>Crustacea</taxon>
        <taxon>Multicrustacea</taxon>
        <taxon>Malacostraca</taxon>
        <taxon>Eumalacostraca</taxon>
        <taxon>Eucarida</taxon>
        <taxon>Decapoda</taxon>
        <taxon>Pleocyemata</taxon>
        <taxon>Astacidea</taxon>
        <taxon>Nephropoidea</taxon>
        <taxon>Nephropidae</taxon>
        <taxon>Homarus</taxon>
    </lineage>
</organism>
<keyword evidence="3" id="KW-1185">Reference proteome</keyword>
<accession>A0A8J5JDP9</accession>
<evidence type="ECO:0000313" key="2">
    <source>
        <dbReference type="EMBL" id="KAG7154653.1"/>
    </source>
</evidence>
<proteinExistence type="predicted"/>
<sequence>MNSQHPEEVPHHHYYLHCQMFPDTTLANSSRGSEKRDPTSLRGRGKRGQDEGPHLKRYLVSLSGRNTSPTTPPGEVKYHPIVLMKSKKEVEEKEEEKEEEIKEEEEEDVDKLLETQMTEAQRKSLPKYIPRLNTMWQQRLEASERNRLKRLKELEVARETFKKDMEKRGRNRPGTNNKLYHSAIDVRNGSVPSRATLRKRPPGSLRLSDEDEGVEDLSLRTSRTSSFVTPFRRESFPPPYSALERSGHILPVKEYFKPELKMYTKVKPFNFQAPVKRRHSCTIHHFHH</sequence>
<name>A0A8J5JDP9_HOMAM</name>
<feature type="region of interest" description="Disordered" evidence="1">
    <location>
        <begin position="164"/>
        <end position="214"/>
    </location>
</feature>
<protein>
    <submittedName>
        <fullName evidence="2">Uncharacterized protein</fullName>
    </submittedName>
</protein>
<dbReference type="Proteomes" id="UP000747542">
    <property type="component" value="Unassembled WGS sequence"/>
</dbReference>
<reference evidence="2" key="1">
    <citation type="journal article" date="2021" name="Sci. Adv.">
        <title>The American lobster genome reveals insights on longevity, neural, and immune adaptations.</title>
        <authorList>
            <person name="Polinski J.M."/>
            <person name="Zimin A.V."/>
            <person name="Clark K.F."/>
            <person name="Kohn A.B."/>
            <person name="Sadowski N."/>
            <person name="Timp W."/>
            <person name="Ptitsyn A."/>
            <person name="Khanna P."/>
            <person name="Romanova D.Y."/>
            <person name="Williams P."/>
            <person name="Greenwood S.J."/>
            <person name="Moroz L.L."/>
            <person name="Walt D.R."/>
            <person name="Bodnar A.G."/>
        </authorList>
    </citation>
    <scope>NUCLEOTIDE SEQUENCE</scope>
    <source>
        <strain evidence="2">GMGI-L3</strain>
    </source>
</reference>
<comment type="caution">
    <text evidence="2">The sequence shown here is derived from an EMBL/GenBank/DDBJ whole genome shotgun (WGS) entry which is preliminary data.</text>
</comment>
<dbReference type="EMBL" id="JAHLQT010044109">
    <property type="protein sequence ID" value="KAG7154653.1"/>
    <property type="molecule type" value="Genomic_DNA"/>
</dbReference>
<gene>
    <name evidence="2" type="ORF">Hamer_G015003</name>
</gene>
<feature type="region of interest" description="Disordered" evidence="1">
    <location>
        <begin position="25"/>
        <end position="109"/>
    </location>
</feature>
<evidence type="ECO:0000256" key="1">
    <source>
        <dbReference type="SAM" id="MobiDB-lite"/>
    </source>
</evidence>
<evidence type="ECO:0000313" key="3">
    <source>
        <dbReference type="Proteomes" id="UP000747542"/>
    </source>
</evidence>